<protein>
    <submittedName>
        <fullName evidence="2">GNAT family N-acetyltransferase</fullName>
    </submittedName>
</protein>
<dbReference type="InterPro" id="IPR016181">
    <property type="entry name" value="Acyl_CoA_acyltransferase"/>
</dbReference>
<dbReference type="InterPro" id="IPR050276">
    <property type="entry name" value="MshD_Acetyltransferase"/>
</dbReference>
<dbReference type="OrthoDB" id="9790865at2"/>
<dbReference type="EMBL" id="LR130778">
    <property type="protein sequence ID" value="VDN47616.1"/>
    <property type="molecule type" value="Genomic_DNA"/>
</dbReference>
<dbReference type="SUPFAM" id="SSF55729">
    <property type="entry name" value="Acyl-CoA N-acyltransferases (Nat)"/>
    <property type="match status" value="1"/>
</dbReference>
<dbReference type="PANTHER" id="PTHR43617">
    <property type="entry name" value="L-AMINO ACID N-ACETYLTRANSFERASE"/>
    <property type="match status" value="1"/>
</dbReference>
<dbReference type="AlphaFoldDB" id="A0A3P7RXX9"/>
<dbReference type="RefSeq" id="WP_125136897.1">
    <property type="nucleotide sequence ID" value="NZ_LR130778.1"/>
</dbReference>
<sequence length="196" mass="22934">MDYVIRKMRSDETGLLEDFLYEAIFQKSNKNPVPRKAIYDPSLRIFFEAFGRKDDHCLIVEIDGKVIGAVWTRVFPGKDQGFAKMEETPELAISLYKPFRKKGIGKALMEQMLELLKSIGYKKVALSVQKENPAIRLYERLGFEIVKELDEEYLMVYYFEDQQSNHEEADLEDMDFIKAMQLDLLKNSLSEEKRIV</sequence>
<organism evidence="2 3">
    <name type="scientific">Petrocella atlantisensis</name>
    <dbReference type="NCBI Taxonomy" id="2173034"/>
    <lineage>
        <taxon>Bacteria</taxon>
        <taxon>Bacillati</taxon>
        <taxon>Bacillota</taxon>
        <taxon>Clostridia</taxon>
        <taxon>Lachnospirales</taxon>
        <taxon>Vallitaleaceae</taxon>
        <taxon>Petrocella</taxon>
    </lineage>
</organism>
<keyword evidence="2" id="KW-0808">Transferase</keyword>
<gene>
    <name evidence="2" type="ORF">PATL70BA_1727</name>
</gene>
<dbReference type="PROSITE" id="PS51186">
    <property type="entry name" value="GNAT"/>
    <property type="match status" value="1"/>
</dbReference>
<name>A0A3P7RXX9_9FIRM</name>
<reference evidence="2 3" key="1">
    <citation type="submission" date="2018-09" db="EMBL/GenBank/DDBJ databases">
        <authorList>
            <person name="Postec A."/>
        </authorList>
    </citation>
    <scope>NUCLEOTIDE SEQUENCE [LARGE SCALE GENOMIC DNA]</scope>
    <source>
        <strain evidence="2">70B-A</strain>
    </source>
</reference>
<feature type="domain" description="N-acetyltransferase" evidence="1">
    <location>
        <begin position="3"/>
        <end position="160"/>
    </location>
</feature>
<evidence type="ECO:0000259" key="1">
    <source>
        <dbReference type="PROSITE" id="PS51186"/>
    </source>
</evidence>
<proteinExistence type="predicted"/>
<dbReference type="InterPro" id="IPR000182">
    <property type="entry name" value="GNAT_dom"/>
</dbReference>
<dbReference type="Proteomes" id="UP000279029">
    <property type="component" value="Chromosome"/>
</dbReference>
<evidence type="ECO:0000313" key="2">
    <source>
        <dbReference type="EMBL" id="VDN47616.1"/>
    </source>
</evidence>
<keyword evidence="3" id="KW-1185">Reference proteome</keyword>
<dbReference type="CDD" id="cd04301">
    <property type="entry name" value="NAT_SF"/>
    <property type="match status" value="1"/>
</dbReference>
<dbReference type="Pfam" id="PF00583">
    <property type="entry name" value="Acetyltransf_1"/>
    <property type="match status" value="1"/>
</dbReference>
<dbReference type="KEGG" id="cbar:PATL70BA_1727"/>
<dbReference type="GO" id="GO:0016747">
    <property type="term" value="F:acyltransferase activity, transferring groups other than amino-acyl groups"/>
    <property type="evidence" value="ECO:0007669"/>
    <property type="project" value="InterPro"/>
</dbReference>
<dbReference type="Gene3D" id="3.40.630.30">
    <property type="match status" value="1"/>
</dbReference>
<evidence type="ECO:0000313" key="3">
    <source>
        <dbReference type="Proteomes" id="UP000279029"/>
    </source>
</evidence>
<accession>A0A3P7RXX9</accession>